<feature type="transmembrane region" description="Helical" evidence="1">
    <location>
        <begin position="212"/>
        <end position="234"/>
    </location>
</feature>
<feature type="transmembrane region" description="Helical" evidence="1">
    <location>
        <begin position="137"/>
        <end position="156"/>
    </location>
</feature>
<evidence type="ECO:0008006" key="4">
    <source>
        <dbReference type="Google" id="ProtNLM"/>
    </source>
</evidence>
<dbReference type="PATRIC" id="fig|1441095.3.peg.1382"/>
<protein>
    <recommendedName>
        <fullName evidence="4">ABC transporter permease</fullName>
    </recommendedName>
</protein>
<name>A0A0M4G7Z3_9BACI</name>
<keyword evidence="1" id="KW-0472">Membrane</keyword>
<proteinExistence type="predicted"/>
<reference evidence="2 3" key="2">
    <citation type="journal article" date="2016" name="Int. J. Syst. Evol. Microbiol.">
        <title>Bacillus gobiensis sp. nov., isolated from a soil sample.</title>
        <authorList>
            <person name="Liu B."/>
            <person name="Liu G.H."/>
            <person name="Cetin S."/>
            <person name="Schumann P."/>
            <person name="Pan Z.Z."/>
            <person name="Chen Q.Q."/>
        </authorList>
    </citation>
    <scope>NUCLEOTIDE SEQUENCE [LARGE SCALE GENOMIC DNA]</scope>
    <source>
        <strain evidence="2 3">FJAT-4402</strain>
    </source>
</reference>
<feature type="transmembrane region" description="Helical" evidence="1">
    <location>
        <begin position="81"/>
        <end position="99"/>
    </location>
</feature>
<dbReference type="RefSeq" id="WP_053602997.1">
    <property type="nucleotide sequence ID" value="NZ_CP012600.1"/>
</dbReference>
<keyword evidence="1" id="KW-1133">Transmembrane helix</keyword>
<feature type="transmembrane region" description="Helical" evidence="1">
    <location>
        <begin position="50"/>
        <end position="69"/>
    </location>
</feature>
<evidence type="ECO:0000256" key="1">
    <source>
        <dbReference type="SAM" id="Phobius"/>
    </source>
</evidence>
<feature type="transmembrane region" description="Helical" evidence="1">
    <location>
        <begin position="108"/>
        <end position="131"/>
    </location>
</feature>
<evidence type="ECO:0000313" key="3">
    <source>
        <dbReference type="Proteomes" id="UP000067625"/>
    </source>
</evidence>
<evidence type="ECO:0000313" key="2">
    <source>
        <dbReference type="EMBL" id="ALC81245.1"/>
    </source>
</evidence>
<keyword evidence="1" id="KW-0812">Transmembrane</keyword>
<dbReference type="Proteomes" id="UP000067625">
    <property type="component" value="Chromosome"/>
</dbReference>
<dbReference type="EMBL" id="CP012600">
    <property type="protein sequence ID" value="ALC81245.1"/>
    <property type="molecule type" value="Genomic_DNA"/>
</dbReference>
<dbReference type="OrthoDB" id="9813172at2"/>
<dbReference type="Pfam" id="PF14808">
    <property type="entry name" value="TMEM164"/>
    <property type="match status" value="1"/>
</dbReference>
<dbReference type="AlphaFoldDB" id="A0A0M4G7Z3"/>
<gene>
    <name evidence="2" type="ORF">AM592_06290</name>
</gene>
<accession>A0A0M4G7Z3</accession>
<feature type="transmembrane region" description="Helical" evidence="1">
    <location>
        <begin position="163"/>
        <end position="183"/>
    </location>
</feature>
<keyword evidence="3" id="KW-1185">Reference proteome</keyword>
<dbReference type="NCBIfam" id="TIGR02206">
    <property type="entry name" value="intg_mem_TP0381"/>
    <property type="match status" value="1"/>
</dbReference>
<reference evidence="3" key="1">
    <citation type="submission" date="2015-08" db="EMBL/GenBank/DDBJ databases">
        <title>Genome sequencing project for genomic taxonomy and phylogenomics of Bacillus-like bacteria.</title>
        <authorList>
            <person name="Liu B."/>
            <person name="Wang J."/>
            <person name="Zhu Y."/>
            <person name="Liu G."/>
            <person name="Chen Q."/>
            <person name="Chen Z."/>
            <person name="Lan J."/>
            <person name="Che J."/>
            <person name="Ge C."/>
            <person name="Shi H."/>
            <person name="Pan Z."/>
            <person name="Liu X."/>
        </authorList>
    </citation>
    <scope>NUCLEOTIDE SEQUENCE [LARGE SCALE GENOMIC DNA]</scope>
    <source>
        <strain evidence="3">FJAT-4402</strain>
    </source>
</reference>
<dbReference type="InterPro" id="IPR011737">
    <property type="entry name" value="CHP02206_TP0381"/>
</dbReference>
<sequence>MHKFFQKDFPNDPIHLFSAEHLCTLLIIVLLAVCLFIFRRFLAVNRRIRIFCYSLAALLIISDISYHVWAIFYDVWSLRESLPLELSDLAVLLTIVMLLSRSVSLFQFLYFAGIGSSIQAMLTPDLGIYSFPHFRFFEFYVSHGGVFLACLFMVAVEKYRPTFFSLWMTLIIVNVYGACVFFINRILNSNYLYIMKKPESASILDFLGPWPWYLLSVEGVMIISFLLLYSPFWFREKIRREGRK</sequence>
<feature type="transmembrane region" description="Helical" evidence="1">
    <location>
        <begin position="14"/>
        <end position="38"/>
    </location>
</feature>
<organism evidence="2 3">
    <name type="scientific">Bacillus gobiensis</name>
    <dbReference type="NCBI Taxonomy" id="1441095"/>
    <lineage>
        <taxon>Bacteria</taxon>
        <taxon>Bacillati</taxon>
        <taxon>Bacillota</taxon>
        <taxon>Bacilli</taxon>
        <taxon>Bacillales</taxon>
        <taxon>Bacillaceae</taxon>
        <taxon>Bacillus</taxon>
    </lineage>
</organism>